<accession>A0ABW0EFA6</accession>
<dbReference type="RefSeq" id="WP_378017916.1">
    <property type="nucleotide sequence ID" value="NZ_JBHSKT010000007.1"/>
</dbReference>
<reference evidence="2" key="1">
    <citation type="journal article" date="2019" name="Int. J. Syst. Evol. Microbiol.">
        <title>The Global Catalogue of Microorganisms (GCM) 10K type strain sequencing project: providing services to taxonomists for standard genome sequencing and annotation.</title>
        <authorList>
            <consortium name="The Broad Institute Genomics Platform"/>
            <consortium name="The Broad Institute Genome Sequencing Center for Infectious Disease"/>
            <person name="Wu L."/>
            <person name="Ma J."/>
        </authorList>
    </citation>
    <scope>NUCLEOTIDE SEQUENCE [LARGE SCALE GENOMIC DNA]</scope>
    <source>
        <strain evidence="2">KACC 12602</strain>
    </source>
</reference>
<dbReference type="EMBL" id="JBHSKT010000007">
    <property type="protein sequence ID" value="MFC5271559.1"/>
    <property type="molecule type" value="Genomic_DNA"/>
</dbReference>
<dbReference type="Proteomes" id="UP001596161">
    <property type="component" value="Unassembled WGS sequence"/>
</dbReference>
<evidence type="ECO:0000313" key="1">
    <source>
        <dbReference type="EMBL" id="MFC5271559.1"/>
    </source>
</evidence>
<protein>
    <submittedName>
        <fullName evidence="1">Uncharacterized protein</fullName>
    </submittedName>
</protein>
<gene>
    <name evidence="1" type="ORF">ACFPIB_13115</name>
</gene>
<proteinExistence type="predicted"/>
<keyword evidence="2" id="KW-1185">Reference proteome</keyword>
<comment type="caution">
    <text evidence="1">The sequence shown here is derived from an EMBL/GenBank/DDBJ whole genome shotgun (WGS) entry which is preliminary data.</text>
</comment>
<sequence length="76" mass="7318">MPIVFLGACTDGFTNPVSAADGSATVGTPGAATSSERSRLAEISSGVGIFTSVFGTKGAGGNLSPPGSKAVAEEVT</sequence>
<name>A0ABW0EFA6_9BACT</name>
<evidence type="ECO:0000313" key="2">
    <source>
        <dbReference type="Proteomes" id="UP001596161"/>
    </source>
</evidence>
<organism evidence="1 2">
    <name type="scientific">Adhaeribacter terreus</name>
    <dbReference type="NCBI Taxonomy" id="529703"/>
    <lineage>
        <taxon>Bacteria</taxon>
        <taxon>Pseudomonadati</taxon>
        <taxon>Bacteroidota</taxon>
        <taxon>Cytophagia</taxon>
        <taxon>Cytophagales</taxon>
        <taxon>Hymenobacteraceae</taxon>
        <taxon>Adhaeribacter</taxon>
    </lineage>
</organism>